<reference evidence="1 2" key="1">
    <citation type="journal article" date="2015" name="BMC Genomics">
        <title>Transcriptome analysis of thermophilic methylotrophic Bacillus methanolicus MGA3 using RNA-sequencing provides detailed insights into its previously uncharted transcriptional landscape.</title>
        <authorList>
            <person name="Irla M."/>
            <person name="Neshat A."/>
            <person name="Brautaset T."/>
            <person name="Ruckert C."/>
            <person name="Kalinowski J."/>
            <person name="Wendisch V.F."/>
        </authorList>
    </citation>
    <scope>NUCLEOTIDE SEQUENCE [LARGE SCALE GENOMIC DNA]</scope>
    <source>
        <strain evidence="2">MGA3 / ATCC 53907</strain>
        <plasmid evidence="2">Plasmid pBM69</plasmid>
    </source>
</reference>
<dbReference type="EMBL" id="CP007740">
    <property type="protein sequence ID" value="AIE61736.1"/>
    <property type="molecule type" value="Genomic_DNA"/>
</dbReference>
<accession>I3DTG5</accession>
<organism evidence="1 2">
    <name type="scientific">Bacillus methanolicus (strain MGA3 / ATCC 53907)</name>
    <dbReference type="NCBI Taxonomy" id="796606"/>
    <lineage>
        <taxon>Bacteria</taxon>
        <taxon>Bacillati</taxon>
        <taxon>Bacillota</taxon>
        <taxon>Bacilli</taxon>
        <taxon>Bacillales</taxon>
        <taxon>Bacillaceae</taxon>
        <taxon>Bacillus</taxon>
    </lineage>
</organism>
<proteinExistence type="predicted"/>
<protein>
    <submittedName>
        <fullName evidence="1">Uncharacterized protein</fullName>
    </submittedName>
</protein>
<evidence type="ECO:0000313" key="2">
    <source>
        <dbReference type="Proteomes" id="UP000027602"/>
    </source>
</evidence>
<dbReference type="Proteomes" id="UP000027602">
    <property type="component" value="Plasmid pBM69"/>
</dbReference>
<keyword evidence="2" id="KW-1185">Reference proteome</keyword>
<evidence type="ECO:0000313" key="1">
    <source>
        <dbReference type="EMBL" id="AIE61736.1"/>
    </source>
</evidence>
<dbReference type="KEGG" id="bmet:BMMGA3_16935"/>
<gene>
    <name evidence="1" type="ORF">BMMGA3_16935</name>
</gene>
<dbReference type="HOGENOM" id="CLU_3164746_0_0_9"/>
<geneLocation type="plasmid" evidence="1 2">
    <name>pBM69</name>
</geneLocation>
<keyword evidence="1" id="KW-0614">Plasmid</keyword>
<dbReference type="AlphaFoldDB" id="I3DTG5"/>
<name>I3DTG5_BACMM</name>
<sequence>MPFNKQIVWTKLVLADLIRFTKVEDDEGARAIANTIASNSLHQDSYR</sequence>